<dbReference type="AlphaFoldDB" id="A0A923NGV5"/>
<comment type="caution">
    <text evidence="8">The sequence shown here is derived from an EMBL/GenBank/DDBJ whole genome shotgun (WGS) entry which is preliminary data.</text>
</comment>
<dbReference type="InterPro" id="IPR041219">
    <property type="entry name" value="Phage_lysozyme2"/>
</dbReference>
<evidence type="ECO:0000256" key="1">
    <source>
        <dbReference type="ARBA" id="ARBA00007074"/>
    </source>
</evidence>
<keyword evidence="5" id="KW-0812">Transmembrane</keyword>
<keyword evidence="4" id="KW-0788">Thiol protease</keyword>
<evidence type="ECO:0000256" key="3">
    <source>
        <dbReference type="ARBA" id="ARBA00022801"/>
    </source>
</evidence>
<evidence type="ECO:0000256" key="4">
    <source>
        <dbReference type="ARBA" id="ARBA00022807"/>
    </source>
</evidence>
<keyword evidence="2" id="KW-0645">Protease</keyword>
<evidence type="ECO:0000259" key="7">
    <source>
        <dbReference type="Pfam" id="PF18013"/>
    </source>
</evidence>
<protein>
    <submittedName>
        <fullName evidence="8">CHAP domain-containing protein</fullName>
    </submittedName>
</protein>
<evidence type="ECO:0000313" key="8">
    <source>
        <dbReference type="EMBL" id="MBC6499818.1"/>
    </source>
</evidence>
<organism evidence="8 9">
    <name type="scientific">Weissella confusa</name>
    <name type="common">Lactobacillus confusus</name>
    <dbReference type="NCBI Taxonomy" id="1583"/>
    <lineage>
        <taxon>Bacteria</taxon>
        <taxon>Bacillati</taxon>
        <taxon>Bacillota</taxon>
        <taxon>Bacilli</taxon>
        <taxon>Lactobacillales</taxon>
        <taxon>Lactobacillaceae</taxon>
        <taxon>Weissella</taxon>
    </lineage>
</organism>
<gene>
    <name evidence="8" type="ORF">H7R52_18940</name>
</gene>
<evidence type="ECO:0000256" key="5">
    <source>
        <dbReference type="SAM" id="Phobius"/>
    </source>
</evidence>
<dbReference type="Pfam" id="PF00877">
    <property type="entry name" value="NLPC_P60"/>
    <property type="match status" value="1"/>
</dbReference>
<dbReference type="Proteomes" id="UP000650485">
    <property type="component" value="Unassembled WGS sequence"/>
</dbReference>
<keyword evidence="3" id="KW-0378">Hydrolase</keyword>
<feature type="domain" description="Phage tail lysozyme" evidence="7">
    <location>
        <begin position="58"/>
        <end position="193"/>
    </location>
</feature>
<sequence>MKVLSYKNKSYKVYAYILVGVIGLCVVLISAITGQLKQNDCGDGTTTSVNINNADQKKNAKAIYNFLVQNYGATPQGAAGVLGNFTQESQLNPSAVEYKDKPLSGHGLGQWTADRTTNLMNFAKEKNKPWDNIGLQLEFLDSELKTSEKGAVKVLKSTSVEEATAQWQTLFERAGKPVMGNRLNYASKWFAEFGTSDPVSASAQDNASTGAIEQLVCGNDSTAETTDLIKSAKSMLGYFYYVQSHPSSDLGNDLLKPNKAGGTDCSGFVWLALHKAGYKVPANMGWFTGTMASDAKGAHQYLKQVDTNQAKAGDIVIVNQGVGAGNNGHTAILLEDWKGKDTKIIQEGGDLTGHVNEGKFGTSFSILLGGGDVVMARPVAK</sequence>
<reference evidence="8" key="1">
    <citation type="submission" date="2020-08" db="EMBL/GenBank/DDBJ databases">
        <title>Complete genome sequence of Weissella confusa strain FS54 provides insights into metabolic potential.</title>
        <authorList>
            <person name="Fhoula I."/>
            <person name="Najjari A."/>
            <person name="Lekired A."/>
            <person name="Bessrour-Aouam N."/>
            <person name="Jaballah S."/>
            <person name="Klibi N."/>
            <person name="Ouzari H.-I."/>
        </authorList>
    </citation>
    <scope>NUCLEOTIDE SEQUENCE</scope>
    <source>
        <strain evidence="8">FS54</strain>
    </source>
</reference>
<evidence type="ECO:0000259" key="6">
    <source>
        <dbReference type="Pfam" id="PF00877"/>
    </source>
</evidence>
<name>A0A923NGV5_WEICO</name>
<dbReference type="GO" id="GO:0008234">
    <property type="term" value="F:cysteine-type peptidase activity"/>
    <property type="evidence" value="ECO:0007669"/>
    <property type="project" value="UniProtKB-KW"/>
</dbReference>
<accession>A0A923NGV5</accession>
<evidence type="ECO:0000256" key="2">
    <source>
        <dbReference type="ARBA" id="ARBA00022670"/>
    </source>
</evidence>
<comment type="similarity">
    <text evidence="1">Belongs to the peptidase C40 family.</text>
</comment>
<keyword evidence="5" id="KW-0472">Membrane</keyword>
<proteinExistence type="inferred from homology"/>
<dbReference type="InterPro" id="IPR000064">
    <property type="entry name" value="NLP_P60_dom"/>
</dbReference>
<dbReference type="SUPFAM" id="SSF54001">
    <property type="entry name" value="Cysteine proteinases"/>
    <property type="match status" value="1"/>
</dbReference>
<feature type="domain" description="NlpC/P60" evidence="6">
    <location>
        <begin position="261"/>
        <end position="336"/>
    </location>
</feature>
<dbReference type="Gene3D" id="1.10.530.10">
    <property type="match status" value="1"/>
</dbReference>
<dbReference type="Gene3D" id="3.90.1720.10">
    <property type="entry name" value="endopeptidase domain like (from Nostoc punctiforme)"/>
    <property type="match status" value="1"/>
</dbReference>
<dbReference type="InterPro" id="IPR038765">
    <property type="entry name" value="Papain-like_cys_pep_sf"/>
</dbReference>
<evidence type="ECO:0000313" key="9">
    <source>
        <dbReference type="Proteomes" id="UP000650485"/>
    </source>
</evidence>
<dbReference type="EMBL" id="JACSZT010000023">
    <property type="protein sequence ID" value="MBC6499818.1"/>
    <property type="molecule type" value="Genomic_DNA"/>
</dbReference>
<keyword evidence="5" id="KW-1133">Transmembrane helix</keyword>
<dbReference type="GO" id="GO:0006508">
    <property type="term" value="P:proteolysis"/>
    <property type="evidence" value="ECO:0007669"/>
    <property type="project" value="UniProtKB-KW"/>
</dbReference>
<feature type="transmembrane region" description="Helical" evidence="5">
    <location>
        <begin position="12"/>
        <end position="32"/>
    </location>
</feature>
<dbReference type="Pfam" id="PF18013">
    <property type="entry name" value="Phage_lysozyme2"/>
    <property type="match status" value="1"/>
</dbReference>